<dbReference type="InterPro" id="IPR043148">
    <property type="entry name" value="TagF_C"/>
</dbReference>
<proteinExistence type="inferred from homology"/>
<dbReference type="InterPro" id="IPR007554">
    <property type="entry name" value="Glycerophosphate_synth"/>
</dbReference>
<protein>
    <submittedName>
        <fullName evidence="7">CDP-glycerol glycerophosphotransferase family protein</fullName>
    </submittedName>
</protein>
<dbReference type="Gene3D" id="3.40.50.11820">
    <property type="match status" value="1"/>
</dbReference>
<organism evidence="7 8">
    <name type="scientific">Piscibacillus salipiscarius</name>
    <dbReference type="NCBI Taxonomy" id="299480"/>
    <lineage>
        <taxon>Bacteria</taxon>
        <taxon>Bacillati</taxon>
        <taxon>Bacillota</taxon>
        <taxon>Bacilli</taxon>
        <taxon>Bacillales</taxon>
        <taxon>Bacillaceae</taxon>
        <taxon>Piscibacillus</taxon>
    </lineage>
</organism>
<dbReference type="SUPFAM" id="SSF53756">
    <property type="entry name" value="UDP-Glycosyltransferase/glycogen phosphorylase"/>
    <property type="match status" value="1"/>
</dbReference>
<keyword evidence="5" id="KW-0777">Teichoic acid biosynthesis</keyword>
<accession>A0ABW5Q735</accession>
<comment type="similarity">
    <text evidence="2">Belongs to the CDP-glycerol glycerophosphotransferase family.</text>
</comment>
<keyword evidence="8" id="KW-1185">Reference proteome</keyword>
<dbReference type="InterPro" id="IPR051612">
    <property type="entry name" value="Teichoic_Acid_Biosynth"/>
</dbReference>
<comment type="subcellular location">
    <subcellularLocation>
        <location evidence="1">Cell membrane</location>
        <topology evidence="1">Peripheral membrane protein</topology>
    </subcellularLocation>
</comment>
<keyword evidence="4" id="KW-0808">Transferase</keyword>
<keyword evidence="3" id="KW-1003">Cell membrane</keyword>
<evidence type="ECO:0000256" key="1">
    <source>
        <dbReference type="ARBA" id="ARBA00004202"/>
    </source>
</evidence>
<gene>
    <name evidence="7" type="ORF">ACFSW4_01990</name>
</gene>
<dbReference type="InterPro" id="IPR043149">
    <property type="entry name" value="TagF_N"/>
</dbReference>
<evidence type="ECO:0000256" key="4">
    <source>
        <dbReference type="ARBA" id="ARBA00022679"/>
    </source>
</evidence>
<dbReference type="PANTHER" id="PTHR37316">
    <property type="entry name" value="TEICHOIC ACID GLYCEROL-PHOSPHATE PRIMASE"/>
    <property type="match status" value="1"/>
</dbReference>
<evidence type="ECO:0000256" key="3">
    <source>
        <dbReference type="ARBA" id="ARBA00022475"/>
    </source>
</evidence>
<dbReference type="Gene3D" id="3.40.50.12580">
    <property type="match status" value="1"/>
</dbReference>
<sequence>MPLREKTTFVSSFGDNIYYTWQKVIELTEHKTVILNQNGLKNNIENNDRTVIRTFHLLQRPFSFISGIYHLATSKVIFIDNYFGFLSATNFRDQVRCIQLWHANGAVKKFGLEDPSIQFRSENAYKRFKKVYQRFHYVAVGSEKMEGIFKEAFDVNDESFIRTGIPRTDIFYDRKTKNSSTQQVKDYFNLPDDKKIILYAPTFRDSQLKQHSIKLNINQLYQELKDDYILLLRLHPAILKKYNNNYPDFIIDVSDYPEINHLLFVSDYLITDYSSIPFEYSLLNKPMIFYPYDLEEYRKTRGFWEDYETSMPGPIATTTSELIDIILKHQFDMGVIKQFSNEWNQFNHGNSSTKLIKRIYNEKS</sequence>
<comment type="caution">
    <text evidence="7">The sequence shown here is derived from an EMBL/GenBank/DDBJ whole genome shotgun (WGS) entry which is preliminary data.</text>
</comment>
<dbReference type="Pfam" id="PF04464">
    <property type="entry name" value="Glyphos_transf"/>
    <property type="match status" value="1"/>
</dbReference>
<dbReference type="PANTHER" id="PTHR37316:SF1">
    <property type="entry name" value="TEICHOIC ACID GLYCEROL-PHOSPHATE PRIMASE"/>
    <property type="match status" value="1"/>
</dbReference>
<evidence type="ECO:0000256" key="6">
    <source>
        <dbReference type="ARBA" id="ARBA00023136"/>
    </source>
</evidence>
<name>A0ABW5Q735_9BACI</name>
<dbReference type="Proteomes" id="UP001597452">
    <property type="component" value="Unassembled WGS sequence"/>
</dbReference>
<keyword evidence="6" id="KW-0472">Membrane</keyword>
<evidence type="ECO:0000256" key="5">
    <source>
        <dbReference type="ARBA" id="ARBA00022944"/>
    </source>
</evidence>
<evidence type="ECO:0000256" key="2">
    <source>
        <dbReference type="ARBA" id="ARBA00010488"/>
    </source>
</evidence>
<evidence type="ECO:0000313" key="8">
    <source>
        <dbReference type="Proteomes" id="UP001597452"/>
    </source>
</evidence>
<dbReference type="EMBL" id="JBHUMZ010000009">
    <property type="protein sequence ID" value="MFD2637641.1"/>
    <property type="molecule type" value="Genomic_DNA"/>
</dbReference>
<reference evidence="8" key="1">
    <citation type="journal article" date="2019" name="Int. J. Syst. Evol. Microbiol.">
        <title>The Global Catalogue of Microorganisms (GCM) 10K type strain sequencing project: providing services to taxonomists for standard genome sequencing and annotation.</title>
        <authorList>
            <consortium name="The Broad Institute Genomics Platform"/>
            <consortium name="The Broad Institute Genome Sequencing Center for Infectious Disease"/>
            <person name="Wu L."/>
            <person name="Ma J."/>
        </authorList>
    </citation>
    <scope>NUCLEOTIDE SEQUENCE [LARGE SCALE GENOMIC DNA]</scope>
    <source>
        <strain evidence="8">TISTR 1571</strain>
    </source>
</reference>
<evidence type="ECO:0000313" key="7">
    <source>
        <dbReference type="EMBL" id="MFD2637641.1"/>
    </source>
</evidence>